<dbReference type="InterPro" id="IPR001810">
    <property type="entry name" value="F-box_dom"/>
</dbReference>
<reference evidence="2 3" key="1">
    <citation type="journal article" date="2013" name="Proc. Natl. Acad. Sci. U.S.A.">
        <title>Fine-scale variation in meiotic recombination in Mimulus inferred from population shotgun sequencing.</title>
        <authorList>
            <person name="Hellsten U."/>
            <person name="Wright K.M."/>
            <person name="Jenkins J."/>
            <person name="Shu S."/>
            <person name="Yuan Y."/>
            <person name="Wessler S.R."/>
            <person name="Schmutz J."/>
            <person name="Willis J.H."/>
            <person name="Rokhsar D.S."/>
        </authorList>
    </citation>
    <scope>NUCLEOTIDE SEQUENCE [LARGE SCALE GENOMIC DNA]</scope>
    <source>
        <strain evidence="3">cv. DUN x IM62</strain>
    </source>
</reference>
<dbReference type="Proteomes" id="UP000030748">
    <property type="component" value="Unassembled WGS sequence"/>
</dbReference>
<evidence type="ECO:0000313" key="2">
    <source>
        <dbReference type="EMBL" id="EYU42995.1"/>
    </source>
</evidence>
<protein>
    <recommendedName>
        <fullName evidence="1">F-box domain-containing protein</fullName>
    </recommendedName>
</protein>
<feature type="domain" description="F-box" evidence="1">
    <location>
        <begin position="1"/>
        <end position="37"/>
    </location>
</feature>
<name>A0A022RVN6_ERYGU</name>
<dbReference type="AlphaFoldDB" id="A0A022RVN6"/>
<organism evidence="2 3">
    <name type="scientific">Erythranthe guttata</name>
    <name type="common">Yellow monkey flower</name>
    <name type="synonym">Mimulus guttatus</name>
    <dbReference type="NCBI Taxonomy" id="4155"/>
    <lineage>
        <taxon>Eukaryota</taxon>
        <taxon>Viridiplantae</taxon>
        <taxon>Streptophyta</taxon>
        <taxon>Embryophyta</taxon>
        <taxon>Tracheophyta</taxon>
        <taxon>Spermatophyta</taxon>
        <taxon>Magnoliopsida</taxon>
        <taxon>eudicotyledons</taxon>
        <taxon>Gunneridae</taxon>
        <taxon>Pentapetalae</taxon>
        <taxon>asterids</taxon>
        <taxon>lamiids</taxon>
        <taxon>Lamiales</taxon>
        <taxon>Phrymaceae</taxon>
        <taxon>Erythranthe</taxon>
    </lineage>
</organism>
<keyword evidence="3" id="KW-1185">Reference proteome</keyword>
<dbReference type="Pfam" id="PF24758">
    <property type="entry name" value="LRR_At5g56370"/>
    <property type="match status" value="1"/>
</dbReference>
<dbReference type="InterPro" id="IPR036047">
    <property type="entry name" value="F-box-like_dom_sf"/>
</dbReference>
<dbReference type="PANTHER" id="PTHR31639">
    <property type="entry name" value="F-BOX PROTEIN-LIKE"/>
    <property type="match status" value="1"/>
</dbReference>
<evidence type="ECO:0000259" key="1">
    <source>
        <dbReference type="PROSITE" id="PS50181"/>
    </source>
</evidence>
<feature type="non-terminal residue" evidence="2">
    <location>
        <position position="445"/>
    </location>
</feature>
<dbReference type="EMBL" id="KI630271">
    <property type="protein sequence ID" value="EYU42995.1"/>
    <property type="molecule type" value="Genomic_DNA"/>
</dbReference>
<evidence type="ECO:0000313" key="3">
    <source>
        <dbReference type="Proteomes" id="UP000030748"/>
    </source>
</evidence>
<proteinExistence type="predicted"/>
<dbReference type="PANTHER" id="PTHR31639:SF42">
    <property type="entry name" value="OS02G0160200 PROTEIN"/>
    <property type="match status" value="1"/>
</dbReference>
<dbReference type="SUPFAM" id="SSF52047">
    <property type="entry name" value="RNI-like"/>
    <property type="match status" value="1"/>
</dbReference>
<dbReference type="SUPFAM" id="SSF81383">
    <property type="entry name" value="F-box domain"/>
    <property type="match status" value="1"/>
</dbReference>
<sequence length="445" mass="50883">MDIISELPDDVLRKILYFLSQEEAARTSVLSKPWRYIWCTRPNLDFSYTPPTMGVDYNRFRAENKIKKQEFISAVDATLRRYRDNQSACAEEFRLSMSLDNSNYDPDRVSVSFLEKWVPSLVNMVTKEFHLSIVSERYPGRVELPPVVWGCEPLRYLYLEKFLLDQKAIERIVPLKNLKSLGLQEILIEDDTIFGKIISNCPSIENLDVHGFLSLKTIKVSDDDLHNLKNVNFSFDTVLRDVLRELRIIEIHHSSLETINIGNANICFGEGAGFLNLKYLNLGGVKSPLGHLSSYKFPSLENLEFHDCDGLKGSEVLFIDAPNIVYFEFSGEFIPSISIATTSEEWESCIDIPYVPGNNNDDPLSFFIKLKQLLESLSDSEIYLTGNHSMHFNDYVIPENIRNGCDGGNKYVVVENLILNFHLSSVIPSLLNRFLSICRPRNVVN</sequence>
<dbReference type="InterPro" id="IPR055411">
    <property type="entry name" value="LRR_FXL15/At3g58940/PEG3-like"/>
</dbReference>
<dbReference type="InterPro" id="IPR053781">
    <property type="entry name" value="F-box_AtFBL13-like"/>
</dbReference>
<accession>A0A022RVN6</accession>
<gene>
    <name evidence="2" type="ORF">MIMGU_mgv1a024012mg</name>
</gene>
<dbReference type="CDD" id="cd22160">
    <property type="entry name" value="F-box_AtFBL13-like"/>
    <property type="match status" value="1"/>
</dbReference>
<dbReference type="Pfam" id="PF00646">
    <property type="entry name" value="F-box"/>
    <property type="match status" value="1"/>
</dbReference>
<dbReference type="InterPro" id="IPR032675">
    <property type="entry name" value="LRR_dom_sf"/>
</dbReference>
<dbReference type="PROSITE" id="PS50181">
    <property type="entry name" value="FBOX"/>
    <property type="match status" value="1"/>
</dbReference>
<dbReference type="Gene3D" id="3.80.10.10">
    <property type="entry name" value="Ribonuclease Inhibitor"/>
    <property type="match status" value="1"/>
</dbReference>